<feature type="transmembrane region" description="Helical" evidence="7">
    <location>
        <begin position="54"/>
        <end position="73"/>
    </location>
</feature>
<evidence type="ECO:0000256" key="7">
    <source>
        <dbReference type="SAM" id="Phobius"/>
    </source>
</evidence>
<comment type="subcellular location">
    <subcellularLocation>
        <location evidence="1">Cell membrane</location>
        <topology evidence="1">Multi-pass membrane protein</topology>
    </subcellularLocation>
</comment>
<dbReference type="PROSITE" id="PS50850">
    <property type="entry name" value="MFS"/>
    <property type="match status" value="1"/>
</dbReference>
<feature type="transmembrane region" description="Helical" evidence="7">
    <location>
        <begin position="222"/>
        <end position="245"/>
    </location>
</feature>
<keyword evidence="5 7" id="KW-1133">Transmembrane helix</keyword>
<comment type="caution">
    <text evidence="10">The sequence shown here is derived from an EMBL/GenBank/DDBJ whole genome shotgun (WGS) entry which is preliminary data.</text>
</comment>
<dbReference type="Proteomes" id="UP000036834">
    <property type="component" value="Unassembled WGS sequence"/>
</dbReference>
<dbReference type="EMBL" id="LGIQ01000016">
    <property type="protein sequence ID" value="KNB68960.1"/>
    <property type="molecule type" value="Genomic_DNA"/>
</dbReference>
<dbReference type="SUPFAM" id="SSF103473">
    <property type="entry name" value="MFS general substrate transporter"/>
    <property type="match status" value="1"/>
</dbReference>
<dbReference type="GO" id="GO:0022857">
    <property type="term" value="F:transmembrane transporter activity"/>
    <property type="evidence" value="ECO:0007669"/>
    <property type="project" value="InterPro"/>
</dbReference>
<feature type="domain" description="Major facilitator superfamily (MFS) profile" evidence="8">
    <location>
        <begin position="222"/>
        <end position="415"/>
    </location>
</feature>
<dbReference type="AlphaFoldDB" id="A0A0K9YL88"/>
<dbReference type="Gene3D" id="1.20.1250.20">
    <property type="entry name" value="MFS general substrate transporter like domains"/>
    <property type="match status" value="1"/>
</dbReference>
<evidence type="ECO:0000259" key="8">
    <source>
        <dbReference type="PROSITE" id="PS50850"/>
    </source>
</evidence>
<keyword evidence="12" id="KW-1185">Reference proteome</keyword>
<feature type="transmembrane region" description="Helical" evidence="7">
    <location>
        <begin position="257"/>
        <end position="276"/>
    </location>
</feature>
<evidence type="ECO:0000313" key="9">
    <source>
        <dbReference type="EMBL" id="GED71473.1"/>
    </source>
</evidence>
<keyword evidence="3" id="KW-1003">Cell membrane</keyword>
<feature type="transmembrane region" description="Helical" evidence="7">
    <location>
        <begin position="93"/>
        <end position="116"/>
    </location>
</feature>
<evidence type="ECO:0000313" key="10">
    <source>
        <dbReference type="EMBL" id="KNB68960.1"/>
    </source>
</evidence>
<dbReference type="GO" id="GO:0005886">
    <property type="term" value="C:plasma membrane"/>
    <property type="evidence" value="ECO:0007669"/>
    <property type="project" value="UniProtKB-SubCell"/>
</dbReference>
<evidence type="ECO:0000256" key="2">
    <source>
        <dbReference type="ARBA" id="ARBA00022448"/>
    </source>
</evidence>
<name>A0A0K9YL88_9BACL</name>
<evidence type="ECO:0000256" key="6">
    <source>
        <dbReference type="ARBA" id="ARBA00023136"/>
    </source>
</evidence>
<reference evidence="10" key="2">
    <citation type="submission" date="2015-07" db="EMBL/GenBank/DDBJ databases">
        <title>MeaNS - Measles Nucleotide Surveillance Program.</title>
        <authorList>
            <person name="Tran T."/>
            <person name="Druce J."/>
        </authorList>
    </citation>
    <scope>NUCLEOTIDE SEQUENCE</scope>
    <source>
        <strain evidence="10">DSM 9887</strain>
    </source>
</reference>
<feature type="transmembrane region" description="Helical" evidence="7">
    <location>
        <begin position="378"/>
        <end position="396"/>
    </location>
</feature>
<dbReference type="EMBL" id="BJON01000021">
    <property type="protein sequence ID" value="GED71473.1"/>
    <property type="molecule type" value="Genomic_DNA"/>
</dbReference>
<dbReference type="OrthoDB" id="9775268at2"/>
<dbReference type="InterPro" id="IPR010290">
    <property type="entry name" value="TM_effector"/>
</dbReference>
<dbReference type="InterPro" id="IPR036259">
    <property type="entry name" value="MFS_trans_sf"/>
</dbReference>
<dbReference type="PATRIC" id="fig|54915.3.peg.5905"/>
<reference evidence="9 12" key="3">
    <citation type="submission" date="2019-06" db="EMBL/GenBank/DDBJ databases">
        <title>Whole genome shotgun sequence of Brevibacillus reuszeri NBRC 15719.</title>
        <authorList>
            <person name="Hosoyama A."/>
            <person name="Uohara A."/>
            <person name="Ohji S."/>
            <person name="Ichikawa N."/>
        </authorList>
    </citation>
    <scope>NUCLEOTIDE SEQUENCE [LARGE SCALE GENOMIC DNA]</scope>
    <source>
        <strain evidence="9 12">NBRC 15719</strain>
    </source>
</reference>
<dbReference type="PANTHER" id="PTHR23513">
    <property type="entry name" value="INTEGRAL MEMBRANE EFFLUX PROTEIN-RELATED"/>
    <property type="match status" value="1"/>
</dbReference>
<organism evidence="10 11">
    <name type="scientific">Brevibacillus reuszeri</name>
    <dbReference type="NCBI Taxonomy" id="54915"/>
    <lineage>
        <taxon>Bacteria</taxon>
        <taxon>Bacillati</taxon>
        <taxon>Bacillota</taxon>
        <taxon>Bacilli</taxon>
        <taxon>Bacillales</taxon>
        <taxon>Paenibacillaceae</taxon>
        <taxon>Brevibacillus</taxon>
    </lineage>
</organism>
<keyword evidence="4 7" id="KW-0812">Transmembrane</keyword>
<gene>
    <name evidence="10" type="ORF">ADS79_31045</name>
    <name evidence="9" type="ORF">BRE01_51750</name>
</gene>
<dbReference type="Pfam" id="PF05977">
    <property type="entry name" value="MFS_3"/>
    <property type="match status" value="1"/>
</dbReference>
<feature type="transmembrane region" description="Helical" evidence="7">
    <location>
        <begin position="310"/>
        <end position="327"/>
    </location>
</feature>
<keyword evidence="2" id="KW-0813">Transport</keyword>
<dbReference type="InterPro" id="IPR020846">
    <property type="entry name" value="MFS_dom"/>
</dbReference>
<dbReference type="Proteomes" id="UP000319578">
    <property type="component" value="Unassembled WGS sequence"/>
</dbReference>
<dbReference type="RefSeq" id="WP_049742343.1">
    <property type="nucleotide sequence ID" value="NZ_BJON01000021.1"/>
</dbReference>
<reference evidence="11" key="1">
    <citation type="submission" date="2015-07" db="EMBL/GenBank/DDBJ databases">
        <title>Genome sequencing project for genomic taxonomy and phylogenomics of Bacillus-like bacteria.</title>
        <authorList>
            <person name="Liu B."/>
            <person name="Wang J."/>
            <person name="Zhu Y."/>
            <person name="Liu G."/>
            <person name="Chen Q."/>
            <person name="Chen Z."/>
            <person name="Lan J."/>
            <person name="Che J."/>
            <person name="Ge C."/>
            <person name="Shi H."/>
            <person name="Pan Z."/>
            <person name="Liu X."/>
        </authorList>
    </citation>
    <scope>NUCLEOTIDE SEQUENCE [LARGE SCALE GENOMIC DNA]</scope>
    <source>
        <strain evidence="11">DSM 9887</strain>
    </source>
</reference>
<protein>
    <submittedName>
        <fullName evidence="10">Arabinose ABC transporter permease</fullName>
    </submittedName>
    <submittedName>
        <fullName evidence="9">MFS transporter</fullName>
    </submittedName>
</protein>
<sequence>MKGTEQSVSVWRLRSYRLILFGQLISELGASLGTLASSWLIYQATGSEAAVGGMWLLYFLPSLALQLIIGPYLDRFDKKRVMVFSQWVRSGAFGLAVGAILIQPDALWPLYLISLINGLIQPLYVPASQSLLPSLVHSDSLVKANAYLDSALRIAMITGPPLGGLLVAWIGGTAVIALVAFSYALSGGLLLMCQSNPVAARPTQSWLAMFREGLAVFSEKPLLLWLSIYAALVQFAVGITLVLNLPYITAELHGSSFHVGLFLAGYPFGYLFGSLVVPRMSGRFEQHIIMLGSLAIGGATFIALGFTHNLWLAIGIEILSGLFAPFFHVHSTSLYQRFVPAHLMGRVFSVRLLILRATMPLGIWTGGQLGDSLGPRPLFMWMGALIVGASLFGLLFQKFAKKSALQKIDEGTGAF</sequence>
<feature type="transmembrane region" description="Helical" evidence="7">
    <location>
        <begin position="348"/>
        <end position="366"/>
    </location>
</feature>
<evidence type="ECO:0000256" key="1">
    <source>
        <dbReference type="ARBA" id="ARBA00004651"/>
    </source>
</evidence>
<dbReference type="CDD" id="cd06173">
    <property type="entry name" value="MFS_MefA_like"/>
    <property type="match status" value="1"/>
</dbReference>
<accession>A0A0K9YL88</accession>
<feature type="transmembrane region" description="Helical" evidence="7">
    <location>
        <begin position="166"/>
        <end position="191"/>
    </location>
</feature>
<evidence type="ECO:0000313" key="11">
    <source>
        <dbReference type="Proteomes" id="UP000036834"/>
    </source>
</evidence>
<dbReference type="PANTHER" id="PTHR23513:SF6">
    <property type="entry name" value="MAJOR FACILITATOR SUPERFAMILY ASSOCIATED DOMAIN-CONTAINING PROTEIN"/>
    <property type="match status" value="1"/>
</dbReference>
<evidence type="ECO:0000256" key="5">
    <source>
        <dbReference type="ARBA" id="ARBA00022989"/>
    </source>
</evidence>
<dbReference type="STRING" id="54915.ADS79_31045"/>
<feature type="transmembrane region" description="Helical" evidence="7">
    <location>
        <begin position="20"/>
        <end position="42"/>
    </location>
</feature>
<evidence type="ECO:0000313" key="12">
    <source>
        <dbReference type="Proteomes" id="UP000319578"/>
    </source>
</evidence>
<proteinExistence type="predicted"/>
<evidence type="ECO:0000256" key="4">
    <source>
        <dbReference type="ARBA" id="ARBA00022692"/>
    </source>
</evidence>
<feature type="transmembrane region" description="Helical" evidence="7">
    <location>
        <begin position="288"/>
        <end position="304"/>
    </location>
</feature>
<keyword evidence="6 7" id="KW-0472">Membrane</keyword>
<evidence type="ECO:0000256" key="3">
    <source>
        <dbReference type="ARBA" id="ARBA00022475"/>
    </source>
</evidence>